<reference evidence="11 14" key="1">
    <citation type="submission" date="2016-04" db="EMBL/GenBank/DDBJ databases">
        <authorList>
            <person name="Evans L.H."/>
            <person name="Alamgir A."/>
            <person name="Owens N."/>
            <person name="Weber N.D."/>
            <person name="Virtaneva K."/>
            <person name="Barbian K."/>
            <person name="Babar A."/>
            <person name="Rosenke K."/>
        </authorList>
    </citation>
    <scope>NUCLEOTIDE SEQUENCE [LARGE SCALE GENOMIC DNA]</scope>
    <source>
        <strain evidence="11">S5</strain>
        <strain evidence="14">S5(T) (JCM 30642 \VKM B-2941)</strain>
    </source>
</reference>
<dbReference type="EMBL" id="LT719092">
    <property type="protein sequence ID" value="SJK84145.1"/>
    <property type="molecule type" value="Genomic_DNA"/>
</dbReference>
<dbReference type="KEGG" id="cdiv:CPM_0257"/>
<dbReference type="STRING" id="1673428.CPM_0257"/>
<keyword evidence="13" id="KW-1185">Reference proteome</keyword>
<dbReference type="EMBL" id="LT671858">
    <property type="protein sequence ID" value="SIM37351.1"/>
    <property type="molecule type" value="Genomic_DNA"/>
</dbReference>
<dbReference type="PIRSF" id="PIRSF002122">
    <property type="entry name" value="RPS7p_RPS7a_RPS5e_RPS7o"/>
    <property type="match status" value="1"/>
</dbReference>
<gene>
    <name evidence="7" type="primary">rps7</name>
    <name evidence="12" type="ORF">CPM_0257</name>
    <name evidence="11" type="ORF">CSP5_0289</name>
</gene>
<organism evidence="11 14">
    <name type="scientific">Cuniculiplasma divulgatum</name>
    <dbReference type="NCBI Taxonomy" id="1673428"/>
    <lineage>
        <taxon>Archaea</taxon>
        <taxon>Methanobacteriati</taxon>
        <taxon>Thermoplasmatota</taxon>
        <taxon>Thermoplasmata</taxon>
        <taxon>Thermoplasmatales</taxon>
        <taxon>Cuniculiplasmataceae</taxon>
        <taxon>Cuniculiplasma</taxon>
    </lineage>
</organism>
<dbReference type="InterPro" id="IPR000235">
    <property type="entry name" value="Ribosomal_uS7"/>
</dbReference>
<dbReference type="AlphaFoldDB" id="A0A1N5SNB1"/>
<reference evidence="12" key="2">
    <citation type="submission" date="2016-06" db="EMBL/GenBank/DDBJ databases">
        <authorList>
            <person name="Olsen C.W."/>
            <person name="Carey S."/>
            <person name="Hinshaw L."/>
            <person name="Karasin A.I."/>
        </authorList>
    </citation>
    <scope>NUCLEOTIDE SEQUENCE [LARGE SCALE GENOMIC DNA]</scope>
    <source>
        <strain evidence="12">PM4</strain>
    </source>
</reference>
<dbReference type="InterPro" id="IPR036823">
    <property type="entry name" value="Ribosomal_uS7_dom_sf"/>
</dbReference>
<feature type="domain" description="Small ribosomal subunit protein uS7" evidence="10">
    <location>
        <begin position="46"/>
        <end position="187"/>
    </location>
</feature>
<sequence length="187" mass="20939">MDLKIFGKYDVNGIEVHDLGLSKYINLNSYMNLHTGGRFSNYSAGKKNVNTVERLINKLMRTEKWTGKKYGAYRILRDAFEIIEEKTKQNPLQLLINAIENAAPREEVTRLKYGGIAVPKAVDVAPSRRVDEALRNIAIGSTDASYKNKKSIEACLADEIILASKNDQNSHAVAKKEEVERIAASAR</sequence>
<dbReference type="InterPro" id="IPR026018">
    <property type="entry name" value="Ribosomal_uS7_arc"/>
</dbReference>
<evidence type="ECO:0000256" key="9">
    <source>
        <dbReference type="RuleBase" id="RU003621"/>
    </source>
</evidence>
<keyword evidence="5 7" id="KW-0689">Ribosomal protein</keyword>
<dbReference type="CDD" id="cd14867">
    <property type="entry name" value="uS7_Eukaryote"/>
    <property type="match status" value="1"/>
</dbReference>
<dbReference type="HAMAP" id="MF_00480_A">
    <property type="entry name" value="Ribosomal_uS7_A"/>
    <property type="match status" value="1"/>
</dbReference>
<keyword evidence="6 7" id="KW-0687">Ribonucleoprotein</keyword>
<comment type="function">
    <text evidence="7 9">One of the primary rRNA binding proteins, it binds directly to 16S rRNA where it nucleates assembly of the head domain of the 30S subunit. Is located at the subunit interface close to the decoding center.</text>
</comment>
<dbReference type="PANTHER" id="PTHR11205">
    <property type="entry name" value="RIBOSOMAL PROTEIN S7"/>
    <property type="match status" value="1"/>
</dbReference>
<evidence type="ECO:0000256" key="8">
    <source>
        <dbReference type="RuleBase" id="RU003619"/>
    </source>
</evidence>
<evidence type="ECO:0000256" key="2">
    <source>
        <dbReference type="ARBA" id="ARBA00011458"/>
    </source>
</evidence>
<evidence type="ECO:0000313" key="12">
    <source>
        <dbReference type="EMBL" id="SJK84145.1"/>
    </source>
</evidence>
<dbReference type="GO" id="GO:0006412">
    <property type="term" value="P:translation"/>
    <property type="evidence" value="ECO:0007669"/>
    <property type="project" value="UniProtKB-UniRule"/>
</dbReference>
<evidence type="ECO:0000256" key="3">
    <source>
        <dbReference type="ARBA" id="ARBA00022730"/>
    </source>
</evidence>
<dbReference type="GO" id="GO:0019843">
    <property type="term" value="F:rRNA binding"/>
    <property type="evidence" value="ECO:0007669"/>
    <property type="project" value="UniProtKB-UniRule"/>
</dbReference>
<dbReference type="GeneID" id="41587592"/>
<dbReference type="Proteomes" id="UP000187822">
    <property type="component" value="Chromosome I"/>
</dbReference>
<evidence type="ECO:0000313" key="14">
    <source>
        <dbReference type="Proteomes" id="UP000195607"/>
    </source>
</evidence>
<name>A0A1N5SNB1_9ARCH</name>
<dbReference type="InterPro" id="IPR020606">
    <property type="entry name" value="Ribosomal_uS7_CS"/>
</dbReference>
<evidence type="ECO:0000256" key="7">
    <source>
        <dbReference type="HAMAP-Rule" id="MF_00480"/>
    </source>
</evidence>
<evidence type="ECO:0000256" key="4">
    <source>
        <dbReference type="ARBA" id="ARBA00022884"/>
    </source>
</evidence>
<protein>
    <recommendedName>
        <fullName evidence="7">Small ribosomal subunit protein uS7</fullName>
    </recommendedName>
</protein>
<dbReference type="Gene3D" id="1.10.455.10">
    <property type="entry name" value="Ribosomal protein S7 domain"/>
    <property type="match status" value="1"/>
</dbReference>
<evidence type="ECO:0000313" key="13">
    <source>
        <dbReference type="Proteomes" id="UP000187822"/>
    </source>
</evidence>
<comment type="similarity">
    <text evidence="1 7 8">Belongs to the universal ribosomal protein uS7 family.</text>
</comment>
<accession>A0A1N5SNB1</accession>
<dbReference type="NCBIfam" id="TIGR01028">
    <property type="entry name" value="uS7_euk_arch"/>
    <property type="match status" value="1"/>
</dbReference>
<comment type="subunit">
    <text evidence="2 7 9">Part of the 30S ribosomal subunit.</text>
</comment>
<dbReference type="GO" id="GO:0003735">
    <property type="term" value="F:structural constituent of ribosome"/>
    <property type="evidence" value="ECO:0007669"/>
    <property type="project" value="UniProtKB-UniRule"/>
</dbReference>
<evidence type="ECO:0000256" key="5">
    <source>
        <dbReference type="ARBA" id="ARBA00022980"/>
    </source>
</evidence>
<dbReference type="InterPro" id="IPR005716">
    <property type="entry name" value="Ribosomal_uS7_euk/arc"/>
</dbReference>
<evidence type="ECO:0000259" key="10">
    <source>
        <dbReference type="Pfam" id="PF00177"/>
    </source>
</evidence>
<dbReference type="SUPFAM" id="SSF47973">
    <property type="entry name" value="Ribosomal protein S7"/>
    <property type="match status" value="1"/>
</dbReference>
<dbReference type="OrthoDB" id="45346at2157"/>
<evidence type="ECO:0000256" key="6">
    <source>
        <dbReference type="ARBA" id="ARBA00023274"/>
    </source>
</evidence>
<evidence type="ECO:0000256" key="1">
    <source>
        <dbReference type="ARBA" id="ARBA00007151"/>
    </source>
</evidence>
<keyword evidence="3 7" id="KW-0699">rRNA-binding</keyword>
<dbReference type="RefSeq" id="WP_021789240.1">
    <property type="nucleotide sequence ID" value="NZ_LT671858.1"/>
</dbReference>
<dbReference type="Proteomes" id="UP000195607">
    <property type="component" value="Chromosome I"/>
</dbReference>
<reference evidence="13" key="3">
    <citation type="submission" date="2016-06" db="EMBL/GenBank/DDBJ databases">
        <authorList>
            <person name="Toshchakov V.S."/>
        </authorList>
    </citation>
    <scope>NUCLEOTIDE SEQUENCE [LARGE SCALE GENOMIC DNA]</scope>
    <source>
        <strain>PM4 (JCM 30641</strain>
        <strain evidence="13">\VKM B-2940)</strain>
    </source>
</reference>
<dbReference type="InterPro" id="IPR023798">
    <property type="entry name" value="Ribosomal_uS7_dom"/>
</dbReference>
<keyword evidence="4 7" id="KW-0694">RNA-binding</keyword>
<dbReference type="Pfam" id="PF00177">
    <property type="entry name" value="Ribosomal_S7"/>
    <property type="match status" value="1"/>
</dbReference>
<dbReference type="NCBIfam" id="NF003106">
    <property type="entry name" value="PRK04027.1"/>
    <property type="match status" value="1"/>
</dbReference>
<proteinExistence type="inferred from homology"/>
<dbReference type="GO" id="GO:0015935">
    <property type="term" value="C:small ribosomal subunit"/>
    <property type="evidence" value="ECO:0007669"/>
    <property type="project" value="UniProtKB-UniRule"/>
</dbReference>
<evidence type="ECO:0000313" key="11">
    <source>
        <dbReference type="EMBL" id="SIM37351.1"/>
    </source>
</evidence>
<dbReference type="PROSITE" id="PS00052">
    <property type="entry name" value="RIBOSOMAL_S7"/>
    <property type="match status" value="1"/>
</dbReference>